<reference evidence="1 2" key="1">
    <citation type="submission" date="2019-03" db="EMBL/GenBank/DDBJ databases">
        <title>Genomic Encyclopedia of Type Strains, Phase IV (KMG-IV): sequencing the most valuable type-strain genomes for metagenomic binning, comparative biology and taxonomic classification.</title>
        <authorList>
            <person name="Goeker M."/>
        </authorList>
    </citation>
    <scope>NUCLEOTIDE SEQUENCE [LARGE SCALE GENOMIC DNA]</scope>
    <source>
        <strain evidence="1 2">DSM 21667</strain>
    </source>
</reference>
<dbReference type="SUPFAM" id="SSF53474">
    <property type="entry name" value="alpha/beta-Hydrolases"/>
    <property type="match status" value="1"/>
</dbReference>
<organism evidence="1 2">
    <name type="scientific">Tahibacter aquaticus</name>
    <dbReference type="NCBI Taxonomy" id="520092"/>
    <lineage>
        <taxon>Bacteria</taxon>
        <taxon>Pseudomonadati</taxon>
        <taxon>Pseudomonadota</taxon>
        <taxon>Gammaproteobacteria</taxon>
        <taxon>Lysobacterales</taxon>
        <taxon>Rhodanobacteraceae</taxon>
        <taxon>Tahibacter</taxon>
    </lineage>
</organism>
<accession>A0A4R6YWD4</accession>
<dbReference type="Proteomes" id="UP000295293">
    <property type="component" value="Unassembled WGS sequence"/>
</dbReference>
<dbReference type="PANTHER" id="PTHR43265">
    <property type="entry name" value="ESTERASE ESTD"/>
    <property type="match status" value="1"/>
</dbReference>
<keyword evidence="2" id="KW-1185">Reference proteome</keyword>
<dbReference type="OrthoDB" id="1412847at2"/>
<evidence type="ECO:0000313" key="1">
    <source>
        <dbReference type="EMBL" id="TDR43128.1"/>
    </source>
</evidence>
<sequence>MGWKRIIGITVLAAAVAGAWWYTRPKYKAVAPQLACHVGAYRLDDGRIVDISPLTDGDTLRWRLLDGRSGKLGLHDGGRWSGQKGWSSEADPLPVDLGNCASPRLNFDGQAGKRLEFATQETRFAGDGVELAGRLVMPAGSAAVPVAVLVHGSEAYSARTYAWFQRLLPAHGIGVFVYDKRGTGDSGGRYSQDFGLLANDAVAALKQARLLAGARIARIGFSGGSQAGWIAPLAATRSDAQFVAIGYGLADSPLAEDRDQVMLDLKQAGHGDEVLAKAREVTDATGAIVASGFRDGYARLDALKQKYAKEPWWKDMHGEFSGDVANNPAFALRLFGPMYDQGTSWEYDPMPALRAQKVPLLWILAGADREAPPDETRRRLLSVAQENGNVTLVEFPDTDHGILEFDTLPDGSRRPTRVADGYLGLLTDWIRAGKIDGVYGRAQVLALPQAAQPIPVASD</sequence>
<dbReference type="AlphaFoldDB" id="A0A4R6YWD4"/>
<comment type="caution">
    <text evidence="1">The sequence shown here is derived from an EMBL/GenBank/DDBJ whole genome shotgun (WGS) entry which is preliminary data.</text>
</comment>
<evidence type="ECO:0000313" key="2">
    <source>
        <dbReference type="Proteomes" id="UP000295293"/>
    </source>
</evidence>
<dbReference type="Pfam" id="PF06500">
    <property type="entry name" value="FrsA-like"/>
    <property type="match status" value="1"/>
</dbReference>
<name>A0A4R6YWD4_9GAMM</name>
<gene>
    <name evidence="1" type="ORF">DFR29_107136</name>
</gene>
<dbReference type="InterPro" id="IPR053145">
    <property type="entry name" value="AB_hydrolase_Est10"/>
</dbReference>
<protein>
    <submittedName>
        <fullName evidence="1">Uncharacterized protein</fullName>
    </submittedName>
</protein>
<dbReference type="EMBL" id="SNZH01000007">
    <property type="protein sequence ID" value="TDR43128.1"/>
    <property type="molecule type" value="Genomic_DNA"/>
</dbReference>
<dbReference type="RefSeq" id="WP_133819042.1">
    <property type="nucleotide sequence ID" value="NZ_SNZH01000007.1"/>
</dbReference>
<dbReference type="PANTHER" id="PTHR43265:SF1">
    <property type="entry name" value="ESTERASE ESTD"/>
    <property type="match status" value="1"/>
</dbReference>
<dbReference type="InterPro" id="IPR029058">
    <property type="entry name" value="AB_hydrolase_fold"/>
</dbReference>
<dbReference type="GO" id="GO:0052689">
    <property type="term" value="F:carboxylic ester hydrolase activity"/>
    <property type="evidence" value="ECO:0007669"/>
    <property type="project" value="TreeGrafter"/>
</dbReference>
<proteinExistence type="predicted"/>
<dbReference type="Gene3D" id="3.40.50.1820">
    <property type="entry name" value="alpha/beta hydrolase"/>
    <property type="match status" value="1"/>
</dbReference>
<dbReference type="InterPro" id="IPR010520">
    <property type="entry name" value="FrsA-like"/>
</dbReference>